<reference evidence="1" key="1">
    <citation type="submission" date="2017-02" db="EMBL/GenBank/DDBJ databases">
        <authorList>
            <person name="Regsiter A."/>
            <person name="William W."/>
        </authorList>
    </citation>
    <scope>NUCLEOTIDE SEQUENCE</scope>
    <source>
        <strain evidence="1">BdmA 4</strain>
    </source>
</reference>
<accession>A0A3P3XMI9</accession>
<dbReference type="EMBL" id="FWDO01000004">
    <property type="protein sequence ID" value="SLM17478.1"/>
    <property type="molecule type" value="Genomic_DNA"/>
</dbReference>
<dbReference type="AlphaFoldDB" id="A0A3P3XMI9"/>
<sequence>MRFRRNAELNPSAARRAFLCVSTGFGEIRMLAYYFHGILRAVAQGLARLVRDQDVGGSNPLSPIDKKAAISFASPGGLFIPIDGH</sequence>
<proteinExistence type="predicted"/>
<name>A0A3P3XMI9_9SPIR</name>
<gene>
    <name evidence="1" type="ORF">SPIRO4BDMA_40047</name>
</gene>
<protein>
    <submittedName>
        <fullName evidence="1">Uncharacterized protein</fullName>
    </submittedName>
</protein>
<evidence type="ECO:0000313" key="1">
    <source>
        <dbReference type="EMBL" id="SLM17478.1"/>
    </source>
</evidence>
<organism evidence="1">
    <name type="scientific">uncultured spirochete</name>
    <dbReference type="NCBI Taxonomy" id="156406"/>
    <lineage>
        <taxon>Bacteria</taxon>
        <taxon>Pseudomonadati</taxon>
        <taxon>Spirochaetota</taxon>
        <taxon>Spirochaetia</taxon>
        <taxon>Spirochaetales</taxon>
        <taxon>environmental samples</taxon>
    </lineage>
</organism>